<organism evidence="2 3">
    <name type="scientific">Pedobacter cryotolerans</name>
    <dbReference type="NCBI Taxonomy" id="2571270"/>
    <lineage>
        <taxon>Bacteria</taxon>
        <taxon>Pseudomonadati</taxon>
        <taxon>Bacteroidota</taxon>
        <taxon>Sphingobacteriia</taxon>
        <taxon>Sphingobacteriales</taxon>
        <taxon>Sphingobacteriaceae</taxon>
        <taxon>Pedobacter</taxon>
    </lineage>
</organism>
<proteinExistence type="predicted"/>
<name>A0A4U1C309_9SPHI</name>
<dbReference type="InterPro" id="IPR036736">
    <property type="entry name" value="ACP-like_sf"/>
</dbReference>
<gene>
    <name evidence="2" type="ORF">FA045_12160</name>
</gene>
<protein>
    <submittedName>
        <fullName evidence="2">Acyl carrier protein</fullName>
    </submittedName>
</protein>
<dbReference type="RefSeq" id="WP_136877348.1">
    <property type="nucleotide sequence ID" value="NZ_SWBO01000006.1"/>
</dbReference>
<dbReference type="EMBL" id="SWBO01000006">
    <property type="protein sequence ID" value="TKB99655.1"/>
    <property type="molecule type" value="Genomic_DNA"/>
</dbReference>
<feature type="domain" description="Carrier" evidence="1">
    <location>
        <begin position="1"/>
        <end position="79"/>
    </location>
</feature>
<keyword evidence="3" id="KW-1185">Reference proteome</keyword>
<sequence>MNNNEILEKVKEIFRDILDNDEIELTFETSANDVEDWDSLTHIQLIVAIEKSLKIKFTSKEILSWSNVGEMIECIQTKKSA</sequence>
<dbReference type="OrthoDB" id="9811033at2"/>
<comment type="caution">
    <text evidence="2">The sequence shown here is derived from an EMBL/GenBank/DDBJ whole genome shotgun (WGS) entry which is preliminary data.</text>
</comment>
<dbReference type="Proteomes" id="UP000310477">
    <property type="component" value="Unassembled WGS sequence"/>
</dbReference>
<evidence type="ECO:0000313" key="3">
    <source>
        <dbReference type="Proteomes" id="UP000310477"/>
    </source>
</evidence>
<dbReference type="Gene3D" id="1.10.1200.10">
    <property type="entry name" value="ACP-like"/>
    <property type="match status" value="1"/>
</dbReference>
<reference evidence="2 3" key="1">
    <citation type="submission" date="2019-04" db="EMBL/GenBank/DDBJ databases">
        <title>Pedobacter sp. AR-2-6 sp. nov., isolated from Arctic soil.</title>
        <authorList>
            <person name="Dahal R.H."/>
            <person name="Kim D.-U."/>
        </authorList>
    </citation>
    <scope>NUCLEOTIDE SEQUENCE [LARGE SCALE GENOMIC DNA]</scope>
    <source>
        <strain evidence="2 3">AR-2-6</strain>
    </source>
</reference>
<dbReference type="Pfam" id="PF00550">
    <property type="entry name" value="PP-binding"/>
    <property type="match status" value="1"/>
</dbReference>
<dbReference type="AlphaFoldDB" id="A0A4U1C309"/>
<evidence type="ECO:0000259" key="1">
    <source>
        <dbReference type="PROSITE" id="PS50075"/>
    </source>
</evidence>
<accession>A0A4U1C309</accession>
<dbReference type="PROSITE" id="PS50075">
    <property type="entry name" value="CARRIER"/>
    <property type="match status" value="1"/>
</dbReference>
<evidence type="ECO:0000313" key="2">
    <source>
        <dbReference type="EMBL" id="TKB99655.1"/>
    </source>
</evidence>
<dbReference type="InterPro" id="IPR009081">
    <property type="entry name" value="PP-bd_ACP"/>
</dbReference>
<dbReference type="SUPFAM" id="SSF47336">
    <property type="entry name" value="ACP-like"/>
    <property type="match status" value="1"/>
</dbReference>